<sequence>MFALMTLMTQCLQRENVLFFGIHQPSVPVKRAQHAIKSIANSLPNPIAPLHAPIPRLIV</sequence>
<reference evidence="1 2" key="1">
    <citation type="journal article" date="2021" name="Microbiol. Spectr.">
        <title>A Single Bacterium Capable of Oxidation and Reduction of Iron at Circumneutral pH.</title>
        <authorList>
            <person name="Kato S."/>
            <person name="Ohkuma M."/>
        </authorList>
    </citation>
    <scope>NUCLEOTIDE SEQUENCE [LARGE SCALE GENOMIC DNA]</scope>
    <source>
        <strain evidence="1 2">MIZ03</strain>
    </source>
</reference>
<evidence type="ECO:0000313" key="1">
    <source>
        <dbReference type="EMBL" id="BCO28771.1"/>
    </source>
</evidence>
<protein>
    <submittedName>
        <fullName evidence="1">Uncharacterized protein</fullName>
    </submittedName>
</protein>
<keyword evidence="2" id="KW-1185">Reference proteome</keyword>
<gene>
    <name evidence="1" type="ORF">MIZ03_3681</name>
</gene>
<accession>A0ABN6DDB9</accession>
<organism evidence="1 2">
    <name type="scientific">Rhodoferax lithotrophicus</name>
    <dbReference type="NCBI Taxonomy" id="2798804"/>
    <lineage>
        <taxon>Bacteria</taxon>
        <taxon>Pseudomonadati</taxon>
        <taxon>Pseudomonadota</taxon>
        <taxon>Betaproteobacteria</taxon>
        <taxon>Burkholderiales</taxon>
        <taxon>Comamonadaceae</taxon>
        <taxon>Rhodoferax</taxon>
    </lineage>
</organism>
<dbReference type="Proteomes" id="UP000824366">
    <property type="component" value="Chromosome"/>
</dbReference>
<evidence type="ECO:0000313" key="2">
    <source>
        <dbReference type="Proteomes" id="UP000824366"/>
    </source>
</evidence>
<name>A0ABN6DDB9_9BURK</name>
<proteinExistence type="predicted"/>
<dbReference type="EMBL" id="AP024238">
    <property type="protein sequence ID" value="BCO28771.1"/>
    <property type="molecule type" value="Genomic_DNA"/>
</dbReference>